<evidence type="ECO:0000313" key="1">
    <source>
        <dbReference type="EMBL" id="KDN14550.1"/>
    </source>
</evidence>
<reference evidence="1 2" key="1">
    <citation type="submission" date="2014-03" db="EMBL/GenBank/DDBJ databases">
        <title>The genomes of two eusocial bee gut symbionts.</title>
        <authorList>
            <person name="Kwong W.K."/>
            <person name="Engel P."/>
            <person name="Koch H."/>
            <person name="Moran N.A."/>
        </authorList>
    </citation>
    <scope>NUCLEOTIDE SEQUENCE [LARGE SCALE GENOMIC DNA]</scope>
    <source>
        <strain evidence="2">wkB29</strain>
    </source>
</reference>
<evidence type="ECO:0000313" key="2">
    <source>
        <dbReference type="Proteomes" id="UP000027170"/>
    </source>
</evidence>
<accession>A0A836MQH6</accession>
<dbReference type="Proteomes" id="UP000027170">
    <property type="component" value="Unassembled WGS sequence"/>
</dbReference>
<comment type="caution">
    <text evidence="1">The sequence shown here is derived from an EMBL/GenBank/DDBJ whole genome shotgun (WGS) entry which is preliminary data.</text>
</comment>
<sequence>MNILYLIGLILFNALWVSDMTKQHLFFIYFSCRCLMIK</sequence>
<protein>
    <submittedName>
        <fullName evidence="1">Uncharacterized protein</fullName>
    </submittedName>
</protein>
<gene>
    <name evidence="1" type="ORF">SALWKB29_1340</name>
</gene>
<organism evidence="1 2">
    <name type="scientific">Snodgrassella communis</name>
    <dbReference type="NCBI Taxonomy" id="2946699"/>
    <lineage>
        <taxon>Bacteria</taxon>
        <taxon>Pseudomonadati</taxon>
        <taxon>Pseudomonadota</taxon>
        <taxon>Betaproteobacteria</taxon>
        <taxon>Neisseriales</taxon>
        <taxon>Neisseriaceae</taxon>
        <taxon>Snodgrassella</taxon>
    </lineage>
</organism>
<dbReference type="EMBL" id="JFZV01000006">
    <property type="protein sequence ID" value="KDN14550.1"/>
    <property type="molecule type" value="Genomic_DNA"/>
</dbReference>
<proteinExistence type="predicted"/>
<name>A0A836MQH6_9NEIS</name>
<dbReference type="AlphaFoldDB" id="A0A836MQH6"/>
<keyword evidence="2" id="KW-1185">Reference proteome</keyword>